<comment type="caution">
    <text evidence="1">The sequence shown here is derived from an EMBL/GenBank/DDBJ whole genome shotgun (WGS) entry which is preliminary data.</text>
</comment>
<organism evidence="1 2">
    <name type="scientific">Cuscuta australis</name>
    <dbReference type="NCBI Taxonomy" id="267555"/>
    <lineage>
        <taxon>Eukaryota</taxon>
        <taxon>Viridiplantae</taxon>
        <taxon>Streptophyta</taxon>
        <taxon>Embryophyta</taxon>
        <taxon>Tracheophyta</taxon>
        <taxon>Spermatophyta</taxon>
        <taxon>Magnoliopsida</taxon>
        <taxon>eudicotyledons</taxon>
        <taxon>Gunneridae</taxon>
        <taxon>Pentapetalae</taxon>
        <taxon>asterids</taxon>
        <taxon>lamiids</taxon>
        <taxon>Solanales</taxon>
        <taxon>Convolvulaceae</taxon>
        <taxon>Cuscuteae</taxon>
        <taxon>Cuscuta</taxon>
        <taxon>Cuscuta subgen. Grammica</taxon>
        <taxon>Cuscuta sect. Cleistogrammica</taxon>
    </lineage>
</organism>
<evidence type="ECO:0000313" key="1">
    <source>
        <dbReference type="EMBL" id="RAL45118.1"/>
    </source>
</evidence>
<dbReference type="AlphaFoldDB" id="A0A328DKI8"/>
<gene>
    <name evidence="1" type="ORF">DM860_015524</name>
</gene>
<dbReference type="EMBL" id="NQVE01000140">
    <property type="protein sequence ID" value="RAL45118.1"/>
    <property type="molecule type" value="Genomic_DNA"/>
</dbReference>
<accession>A0A328DKI8</accession>
<sequence length="144" mass="16111">MQKPLTPILVYADCCLASSLLVSRRRPSPDLSPPPPETTRSSLHILHLEATSYYTTLPFVASRRTAILHLALPSTSSLRHASPHFPSDSLNILPNKGVDVILVPREFSERRQSEEELGYSFVRLEQIQISLQNPGYCALQLFSI</sequence>
<proteinExistence type="predicted"/>
<protein>
    <submittedName>
        <fullName evidence="1">Uncharacterized protein</fullName>
    </submittedName>
</protein>
<reference evidence="1 2" key="1">
    <citation type="submission" date="2018-06" db="EMBL/GenBank/DDBJ databases">
        <title>The Genome of Cuscuta australis (Dodder) Provides Insight into the Evolution of Plant Parasitism.</title>
        <authorList>
            <person name="Liu H."/>
        </authorList>
    </citation>
    <scope>NUCLEOTIDE SEQUENCE [LARGE SCALE GENOMIC DNA]</scope>
    <source>
        <strain evidence="2">cv. Yunnan</strain>
        <tissue evidence="1">Vines</tissue>
    </source>
</reference>
<name>A0A328DKI8_9ASTE</name>
<evidence type="ECO:0000313" key="2">
    <source>
        <dbReference type="Proteomes" id="UP000249390"/>
    </source>
</evidence>
<keyword evidence="2" id="KW-1185">Reference proteome</keyword>
<dbReference type="Proteomes" id="UP000249390">
    <property type="component" value="Unassembled WGS sequence"/>
</dbReference>